<sequence>MAMSKKSLFKRSRVMRDENVVVIQESSSDSSEHGTICYGMVPQEHARPRLKLQKSSMISRMTMDDQDALSKTSLSSSITRFRGDFDTFKCKMRVFGESLHLCRCIADDFRVKLEKMDKRLENLERRQKLFKKTSNYSQIIQKNKLLSQRSMKDVRHIRAQNFAERNFILAKI</sequence>
<protein>
    <submittedName>
        <fullName evidence="1">Uncharacterized protein</fullName>
    </submittedName>
</protein>
<organism evidence="1 2">
    <name type="scientific">Mythimna loreyi</name>
    <dbReference type="NCBI Taxonomy" id="667449"/>
    <lineage>
        <taxon>Eukaryota</taxon>
        <taxon>Metazoa</taxon>
        <taxon>Ecdysozoa</taxon>
        <taxon>Arthropoda</taxon>
        <taxon>Hexapoda</taxon>
        <taxon>Insecta</taxon>
        <taxon>Pterygota</taxon>
        <taxon>Neoptera</taxon>
        <taxon>Endopterygota</taxon>
        <taxon>Lepidoptera</taxon>
        <taxon>Glossata</taxon>
        <taxon>Ditrysia</taxon>
        <taxon>Noctuoidea</taxon>
        <taxon>Noctuidae</taxon>
        <taxon>Noctuinae</taxon>
        <taxon>Hadenini</taxon>
        <taxon>Mythimna</taxon>
    </lineage>
</organism>
<proteinExistence type="predicted"/>
<keyword evidence="2" id="KW-1185">Reference proteome</keyword>
<evidence type="ECO:0000313" key="1">
    <source>
        <dbReference type="EMBL" id="KAJ8706429.1"/>
    </source>
</evidence>
<reference evidence="1" key="1">
    <citation type="submission" date="2023-03" db="EMBL/GenBank/DDBJ databases">
        <title>Chromosome-level genomes of two armyworms, Mythimna separata and Mythimna loreyi, provide insights into the biosynthesis and reception of sex pheromones.</title>
        <authorList>
            <person name="Zhao H."/>
        </authorList>
    </citation>
    <scope>NUCLEOTIDE SEQUENCE</scope>
    <source>
        <strain evidence="1">BeijingLab</strain>
    </source>
</reference>
<gene>
    <name evidence="1" type="ORF">PYW08_011055</name>
</gene>
<name>A0ACC2Q3I8_9NEOP</name>
<comment type="caution">
    <text evidence="1">The sequence shown here is derived from an EMBL/GenBank/DDBJ whole genome shotgun (WGS) entry which is preliminary data.</text>
</comment>
<dbReference type="EMBL" id="CM056804">
    <property type="protein sequence ID" value="KAJ8706429.1"/>
    <property type="molecule type" value="Genomic_DNA"/>
</dbReference>
<evidence type="ECO:0000313" key="2">
    <source>
        <dbReference type="Proteomes" id="UP001231649"/>
    </source>
</evidence>
<accession>A0ACC2Q3I8</accession>
<dbReference type="Proteomes" id="UP001231649">
    <property type="component" value="Chromosome 28"/>
</dbReference>